<dbReference type="PANTHER" id="PTHR10489:SF735">
    <property type="entry name" value="C-C CHEMOKINE RECEPTOR TYPE 10"/>
    <property type="match status" value="1"/>
</dbReference>
<keyword evidence="2" id="KW-1003">Cell membrane</keyword>
<dbReference type="OMA" id="CLAYTRC"/>
<dbReference type="Gene3D" id="1.20.1070.10">
    <property type="entry name" value="Rhodopsin 7-helix transmembrane proteins"/>
    <property type="match status" value="1"/>
</dbReference>
<keyword evidence="8" id="KW-0325">Glycoprotein</keyword>
<dbReference type="InParanoid" id="H3AUB3"/>
<name>H3AUB3_LATCH</name>
<dbReference type="GO" id="GO:0016493">
    <property type="term" value="F:C-C chemokine receptor activity"/>
    <property type="evidence" value="ECO:0007669"/>
    <property type="project" value="InterPro"/>
</dbReference>
<evidence type="ECO:0000256" key="9">
    <source>
        <dbReference type="ARBA" id="ARBA00023224"/>
    </source>
</evidence>
<dbReference type="InterPro" id="IPR000355">
    <property type="entry name" value="Chemokine_rcpt"/>
</dbReference>
<dbReference type="Ensembl" id="ENSLACT00000013330.1">
    <property type="protein sequence ID" value="ENSLACP00000013234.1"/>
    <property type="gene ID" value="ENSLACG00000011653.1"/>
</dbReference>
<dbReference type="eggNOG" id="KOG3656">
    <property type="taxonomic scope" value="Eukaryota"/>
</dbReference>
<feature type="transmembrane region" description="Helical" evidence="11">
    <location>
        <begin position="298"/>
        <end position="321"/>
    </location>
</feature>
<keyword evidence="3 10" id="KW-0812">Transmembrane</keyword>
<evidence type="ECO:0000256" key="7">
    <source>
        <dbReference type="ARBA" id="ARBA00023170"/>
    </source>
</evidence>
<evidence type="ECO:0000256" key="11">
    <source>
        <dbReference type="SAM" id="Phobius"/>
    </source>
</evidence>
<accession>H3AUB3</accession>
<dbReference type="InterPro" id="IPR017452">
    <property type="entry name" value="GPCR_Rhodpsn_7TM"/>
</dbReference>
<feature type="transmembrane region" description="Helical" evidence="11">
    <location>
        <begin position="164"/>
        <end position="187"/>
    </location>
</feature>
<dbReference type="GO" id="GO:0006954">
    <property type="term" value="P:inflammatory response"/>
    <property type="evidence" value="ECO:0007669"/>
    <property type="project" value="InterPro"/>
</dbReference>
<dbReference type="PRINTS" id="PR00657">
    <property type="entry name" value="CCCHEMOKINER"/>
</dbReference>
<dbReference type="GeneTree" id="ENSGT01030000234667"/>
<dbReference type="PRINTS" id="PR00237">
    <property type="entry name" value="GPCRRHODOPSN"/>
</dbReference>
<reference evidence="14" key="1">
    <citation type="submission" date="2011-08" db="EMBL/GenBank/DDBJ databases">
        <title>The draft genome of Latimeria chalumnae.</title>
        <authorList>
            <person name="Di Palma F."/>
            <person name="Alfoldi J."/>
            <person name="Johnson J."/>
            <person name="Berlin A."/>
            <person name="Gnerre S."/>
            <person name="Jaffe D."/>
            <person name="MacCallum I."/>
            <person name="Young S."/>
            <person name="Walker B.J."/>
            <person name="Lander E."/>
            <person name="Lindblad-Toh K."/>
        </authorList>
    </citation>
    <scope>NUCLEOTIDE SEQUENCE [LARGE SCALE GENOMIC DNA]</scope>
    <source>
        <strain evidence="14">Wild caught</strain>
    </source>
</reference>
<evidence type="ECO:0000256" key="8">
    <source>
        <dbReference type="ARBA" id="ARBA00023180"/>
    </source>
</evidence>
<comment type="subcellular location">
    <subcellularLocation>
        <location evidence="1">Cell membrane</location>
        <topology evidence="1">Multi-pass membrane protein</topology>
    </subcellularLocation>
</comment>
<keyword evidence="5 10" id="KW-0297">G-protein coupled receptor</keyword>
<evidence type="ECO:0000256" key="1">
    <source>
        <dbReference type="ARBA" id="ARBA00004651"/>
    </source>
</evidence>
<dbReference type="Pfam" id="PF00001">
    <property type="entry name" value="7tm_1"/>
    <property type="match status" value="1"/>
</dbReference>
<dbReference type="EMBL" id="AFYH01053635">
    <property type="status" value="NOT_ANNOTATED_CDS"/>
    <property type="molecule type" value="Genomic_DNA"/>
</dbReference>
<feature type="transmembrane region" description="Helical" evidence="11">
    <location>
        <begin position="256"/>
        <end position="278"/>
    </location>
</feature>
<evidence type="ECO:0000256" key="10">
    <source>
        <dbReference type="RuleBase" id="RU000688"/>
    </source>
</evidence>
<dbReference type="CDD" id="cd15177">
    <property type="entry name" value="7tmA_CCR10"/>
    <property type="match status" value="1"/>
</dbReference>
<keyword evidence="7 10" id="KW-0675">Receptor</keyword>
<feature type="transmembrane region" description="Helical" evidence="11">
    <location>
        <begin position="221"/>
        <end position="244"/>
    </location>
</feature>
<protein>
    <submittedName>
        <fullName evidence="13">C-C motif chemokine receptor 10</fullName>
    </submittedName>
</protein>
<gene>
    <name evidence="13" type="primary">CCR10</name>
</gene>
<evidence type="ECO:0000256" key="4">
    <source>
        <dbReference type="ARBA" id="ARBA00022989"/>
    </source>
</evidence>
<dbReference type="PROSITE" id="PS50262">
    <property type="entry name" value="G_PROTEIN_RECEP_F1_2"/>
    <property type="match status" value="1"/>
</dbReference>
<proteinExistence type="inferred from homology"/>
<keyword evidence="14" id="KW-1185">Reference proteome</keyword>
<evidence type="ECO:0000259" key="12">
    <source>
        <dbReference type="PROSITE" id="PS50262"/>
    </source>
</evidence>
<evidence type="ECO:0000256" key="5">
    <source>
        <dbReference type="ARBA" id="ARBA00023040"/>
    </source>
</evidence>
<feature type="transmembrane region" description="Helical" evidence="11">
    <location>
        <begin position="125"/>
        <end position="143"/>
    </location>
</feature>
<dbReference type="GO" id="GO:0009897">
    <property type="term" value="C:external side of plasma membrane"/>
    <property type="evidence" value="ECO:0007669"/>
    <property type="project" value="TreeGrafter"/>
</dbReference>
<comment type="similarity">
    <text evidence="10">Belongs to the G-protein coupled receptor 1 family.</text>
</comment>
<evidence type="ECO:0000256" key="6">
    <source>
        <dbReference type="ARBA" id="ARBA00023136"/>
    </source>
</evidence>
<reference evidence="13" key="3">
    <citation type="submission" date="2025-09" db="UniProtKB">
        <authorList>
            <consortium name="Ensembl"/>
        </authorList>
    </citation>
    <scope>IDENTIFICATION</scope>
</reference>
<feature type="domain" description="G-protein coupled receptors family 1 profile" evidence="12">
    <location>
        <begin position="66"/>
        <end position="318"/>
    </location>
</feature>
<dbReference type="PANTHER" id="PTHR10489">
    <property type="entry name" value="CELL ADHESION MOLECULE"/>
    <property type="match status" value="1"/>
</dbReference>
<dbReference type="FunFam" id="1.20.1070.10:FF:000035">
    <property type="entry name" value="C-C chemokine receptor type 6"/>
    <property type="match status" value="1"/>
</dbReference>
<keyword evidence="4 11" id="KW-1133">Transmembrane helix</keyword>
<dbReference type="AlphaFoldDB" id="H3AUB3"/>
<dbReference type="STRING" id="7897.ENSLACP00000013234"/>
<evidence type="ECO:0000313" key="14">
    <source>
        <dbReference type="Proteomes" id="UP000008672"/>
    </source>
</evidence>
<dbReference type="InterPro" id="IPR050119">
    <property type="entry name" value="CCR1-9-like"/>
</dbReference>
<dbReference type="GO" id="GO:0007204">
    <property type="term" value="P:positive regulation of cytosolic calcium ion concentration"/>
    <property type="evidence" value="ECO:0007669"/>
    <property type="project" value="TreeGrafter"/>
</dbReference>
<dbReference type="PRINTS" id="PR00641">
    <property type="entry name" value="CHEMOKINER7"/>
</dbReference>
<dbReference type="InterPro" id="IPR000276">
    <property type="entry name" value="GPCR_Rhodpsn"/>
</dbReference>
<dbReference type="Proteomes" id="UP000008672">
    <property type="component" value="Unassembled WGS sequence"/>
</dbReference>
<evidence type="ECO:0000256" key="2">
    <source>
        <dbReference type="ARBA" id="ARBA00022475"/>
    </source>
</evidence>
<dbReference type="GO" id="GO:0006955">
    <property type="term" value="P:immune response"/>
    <property type="evidence" value="ECO:0007669"/>
    <property type="project" value="InterPro"/>
</dbReference>
<organism evidence="13 14">
    <name type="scientific">Latimeria chalumnae</name>
    <name type="common">Coelacanth</name>
    <dbReference type="NCBI Taxonomy" id="7897"/>
    <lineage>
        <taxon>Eukaryota</taxon>
        <taxon>Metazoa</taxon>
        <taxon>Chordata</taxon>
        <taxon>Craniata</taxon>
        <taxon>Vertebrata</taxon>
        <taxon>Euteleostomi</taxon>
        <taxon>Coelacanthiformes</taxon>
        <taxon>Coelacanthidae</taxon>
        <taxon>Latimeria</taxon>
    </lineage>
</organism>
<dbReference type="GO" id="GO:0060326">
    <property type="term" value="P:cell chemotaxis"/>
    <property type="evidence" value="ECO:0007669"/>
    <property type="project" value="TreeGrafter"/>
</dbReference>
<dbReference type="SUPFAM" id="SSF81321">
    <property type="entry name" value="Family A G protein-coupled receptor-like"/>
    <property type="match status" value="1"/>
</dbReference>
<dbReference type="PROSITE" id="PS00237">
    <property type="entry name" value="G_PROTEIN_RECEP_F1_1"/>
    <property type="match status" value="1"/>
</dbReference>
<dbReference type="GO" id="GO:0019957">
    <property type="term" value="F:C-C chemokine binding"/>
    <property type="evidence" value="ECO:0007669"/>
    <property type="project" value="TreeGrafter"/>
</dbReference>
<feature type="transmembrane region" description="Helical" evidence="11">
    <location>
        <begin position="86"/>
        <end position="105"/>
    </location>
</feature>
<evidence type="ECO:0000256" key="3">
    <source>
        <dbReference type="ARBA" id="ARBA00022692"/>
    </source>
</evidence>
<dbReference type="GO" id="GO:0019722">
    <property type="term" value="P:calcium-mediated signaling"/>
    <property type="evidence" value="ECO:0007669"/>
    <property type="project" value="TreeGrafter"/>
</dbReference>
<dbReference type="InterPro" id="IPR001718">
    <property type="entry name" value="Chemokine_CCR7"/>
</dbReference>
<evidence type="ECO:0000313" key="13">
    <source>
        <dbReference type="Ensembl" id="ENSLACP00000013234.1"/>
    </source>
</evidence>
<keyword evidence="6 11" id="KW-0472">Membrane</keyword>
<feature type="transmembrane region" description="Helical" evidence="11">
    <location>
        <begin position="50"/>
        <end position="74"/>
    </location>
</feature>
<keyword evidence="9 10" id="KW-0807">Transducer</keyword>
<sequence>LDSSKTGKNISKVPLLVDFTDDYYNDKSTEDYSSFPEPCNKEEVHRPMKVFQPCVLSIVFAIGIVGNVLVLVTYTRYRRLKSMTDIYLLNLALADLLLLITLPFIAIDTATGWIFGNVMCKLIQLIYAINVYGGLLFLTCISVDRYIVIVQATVAHRFRKKTKLYSIVASIIVWLVSSLFALPHVIYSRAEKRDEVYLCRMIFKDGNKTVTVTTATHLAQIVLGFIFPFSVMVICYSLIIRTLLQARSFEKHKALKVIFMVLFAFVLFQLPYSVVLFLENPSIFGKEMPCSTRKGKDFAFLVTSTLASIRCCLNPMLYAFIGVKFRRDVSLLMKDLGCITQEQYAKSAYSSTKRFSFISHTETATTLSF</sequence>
<dbReference type="HOGENOM" id="CLU_009579_8_3_1"/>
<reference evidence="13" key="2">
    <citation type="submission" date="2025-08" db="UniProtKB">
        <authorList>
            <consortium name="Ensembl"/>
        </authorList>
    </citation>
    <scope>IDENTIFICATION</scope>
</reference>